<gene>
    <name evidence="2" type="ORF">HPP92_016757</name>
</gene>
<dbReference type="InterPro" id="IPR053234">
    <property type="entry name" value="RPM1_Interactor"/>
</dbReference>
<evidence type="ECO:0000313" key="2">
    <source>
        <dbReference type="EMBL" id="KAG0472211.1"/>
    </source>
</evidence>
<dbReference type="PANTHER" id="PTHR33443:SF30">
    <property type="entry name" value="SARCOSINE DEHYDROGENASE-2C PROTEIN"/>
    <property type="match status" value="1"/>
</dbReference>
<dbReference type="AlphaFoldDB" id="A0A835UUI4"/>
<feature type="region of interest" description="Disordered" evidence="1">
    <location>
        <begin position="1"/>
        <end position="38"/>
    </location>
</feature>
<dbReference type="PANTHER" id="PTHR33443">
    <property type="entry name" value="ZGC:112980"/>
    <property type="match status" value="1"/>
</dbReference>
<dbReference type="Proteomes" id="UP000639772">
    <property type="component" value="Unassembled WGS sequence"/>
</dbReference>
<evidence type="ECO:0000256" key="1">
    <source>
        <dbReference type="SAM" id="MobiDB-lite"/>
    </source>
</evidence>
<reference evidence="2 3" key="1">
    <citation type="journal article" date="2020" name="Nat. Food">
        <title>A phased Vanilla planifolia genome enables genetic improvement of flavour and production.</title>
        <authorList>
            <person name="Hasing T."/>
            <person name="Tang H."/>
            <person name="Brym M."/>
            <person name="Khazi F."/>
            <person name="Huang T."/>
            <person name="Chambers A.H."/>
        </authorList>
    </citation>
    <scope>NUCLEOTIDE SEQUENCE [LARGE SCALE GENOMIC DNA]</scope>
    <source>
        <tissue evidence="2">Leaf</tissue>
    </source>
</reference>
<dbReference type="EMBL" id="JADCNM010000008">
    <property type="protein sequence ID" value="KAG0472211.1"/>
    <property type="molecule type" value="Genomic_DNA"/>
</dbReference>
<feature type="compositionally biased region" description="Basic and acidic residues" evidence="1">
    <location>
        <begin position="18"/>
        <end position="37"/>
    </location>
</feature>
<evidence type="ECO:0000313" key="3">
    <source>
        <dbReference type="Proteomes" id="UP000639772"/>
    </source>
</evidence>
<proteinExistence type="predicted"/>
<name>A0A835UUI4_VANPL</name>
<organism evidence="2 3">
    <name type="scientific">Vanilla planifolia</name>
    <name type="common">Vanilla</name>
    <dbReference type="NCBI Taxonomy" id="51239"/>
    <lineage>
        <taxon>Eukaryota</taxon>
        <taxon>Viridiplantae</taxon>
        <taxon>Streptophyta</taxon>
        <taxon>Embryophyta</taxon>
        <taxon>Tracheophyta</taxon>
        <taxon>Spermatophyta</taxon>
        <taxon>Magnoliopsida</taxon>
        <taxon>Liliopsida</taxon>
        <taxon>Asparagales</taxon>
        <taxon>Orchidaceae</taxon>
        <taxon>Vanilloideae</taxon>
        <taxon>Vanilleae</taxon>
        <taxon>Vanilla</taxon>
    </lineage>
</organism>
<dbReference type="OrthoDB" id="266020at2759"/>
<accession>A0A835UUI4</accession>
<comment type="caution">
    <text evidence="2">The sequence shown here is derived from an EMBL/GenBank/DDBJ whole genome shotgun (WGS) entry which is preliminary data.</text>
</comment>
<protein>
    <submittedName>
        <fullName evidence="2">Uncharacterized protein</fullName>
    </submittedName>
</protein>
<sequence length="257" mass="29143">MESEHEVIEISSEEDVSEKDRAPKEAVEFSSVKRRDEDTDDDCLILDRLPENEAEGVECAELGSEAVDEMLIVGEKGQVMRLTCILFACRDYPHPRYLCATFLFSLTPHKKHCQLCHCYVCDCPAPCINWASHCNATHKENLWRLQRQSFKKQKREKLHVDANANTSLSRSKMQIYRAATSISPPNESKPKTNDHFSIRHTQTAMASQPAPSKETIAPCSKDILCEIYKICPVVISCRRKIPPPYPLPEPPEADEGD</sequence>